<keyword evidence="1" id="KW-0256">Endoplasmic reticulum</keyword>
<dbReference type="InterPro" id="IPR016855">
    <property type="entry name" value="ERp29"/>
</dbReference>
<gene>
    <name evidence="5" type="ORF">DGYR_LOCUS12770</name>
</gene>
<feature type="domain" description="Endoplasmic reticulum resident protein 29 C-terminal" evidence="3">
    <location>
        <begin position="144"/>
        <end position="234"/>
    </location>
</feature>
<dbReference type="SUPFAM" id="SSF47933">
    <property type="entry name" value="ERP29 C domain-like"/>
    <property type="match status" value="1"/>
</dbReference>
<proteinExistence type="predicted"/>
<dbReference type="AlphaFoldDB" id="A0A7I8WB83"/>
<dbReference type="SUPFAM" id="SSF52833">
    <property type="entry name" value="Thioredoxin-like"/>
    <property type="match status" value="1"/>
</dbReference>
<organism evidence="5 6">
    <name type="scientific">Dimorphilus gyrociliatus</name>
    <dbReference type="NCBI Taxonomy" id="2664684"/>
    <lineage>
        <taxon>Eukaryota</taxon>
        <taxon>Metazoa</taxon>
        <taxon>Spiralia</taxon>
        <taxon>Lophotrochozoa</taxon>
        <taxon>Annelida</taxon>
        <taxon>Polychaeta</taxon>
        <taxon>Polychaeta incertae sedis</taxon>
        <taxon>Dinophilidae</taxon>
        <taxon>Dimorphilus</taxon>
    </lineage>
</organism>
<evidence type="ECO:0000256" key="1">
    <source>
        <dbReference type="ARBA" id="ARBA00022824"/>
    </source>
</evidence>
<feature type="domain" description="ERp29 N-terminal" evidence="4">
    <location>
        <begin position="21"/>
        <end position="143"/>
    </location>
</feature>
<dbReference type="InterPro" id="IPR012883">
    <property type="entry name" value="ERp29_N"/>
</dbReference>
<keyword evidence="2" id="KW-0732">Signal</keyword>
<feature type="signal peptide" evidence="2">
    <location>
        <begin position="1"/>
        <end position="18"/>
    </location>
</feature>
<evidence type="ECO:0000313" key="6">
    <source>
        <dbReference type="Proteomes" id="UP000549394"/>
    </source>
</evidence>
<dbReference type="OrthoDB" id="417262at2759"/>
<dbReference type="Gene3D" id="1.20.1150.12">
    <property type="entry name" value="Endoplasmic reticulum resident protein 29, C-terminal domain"/>
    <property type="match status" value="1"/>
</dbReference>
<evidence type="ECO:0000259" key="3">
    <source>
        <dbReference type="Pfam" id="PF07749"/>
    </source>
</evidence>
<reference evidence="5 6" key="1">
    <citation type="submission" date="2020-08" db="EMBL/GenBank/DDBJ databases">
        <authorList>
            <person name="Hejnol A."/>
        </authorList>
    </citation>
    <scope>NUCLEOTIDE SEQUENCE [LARGE SCALE GENOMIC DNA]</scope>
</reference>
<evidence type="ECO:0000256" key="2">
    <source>
        <dbReference type="SAM" id="SignalP"/>
    </source>
</evidence>
<dbReference type="Pfam" id="PF07749">
    <property type="entry name" value="ERp29"/>
    <property type="match status" value="1"/>
</dbReference>
<dbReference type="Proteomes" id="UP000549394">
    <property type="component" value="Unassembled WGS sequence"/>
</dbReference>
<evidence type="ECO:0000259" key="4">
    <source>
        <dbReference type="Pfam" id="PF07912"/>
    </source>
</evidence>
<keyword evidence="6" id="KW-1185">Reference proteome</keyword>
<dbReference type="PANTHER" id="PTHR12211">
    <property type="entry name" value="ENDOPLASMIC RETICULUM PROTEIN ERP29"/>
    <property type="match status" value="1"/>
</dbReference>
<sequence>MKFYIIATLFFFITGTTTENIKGSVAFNKNTLEKIVPKFKAVLIKFDESYPYGEKQDVFKKVTEACLSQLEILTGEVHISDYGEKDNADLGEIYSVKKEDFPVYKLFLNGNIHDPLTYTGNTKSVEGIKQFMVENSGLWFGLPGCLEKYDKIILDFFTSDRSIVLNQAREIKKELSKEEKVSAAFYIKIMEKIIEKGDEFIEIELKRLKKLSEGKLSEAKKQQLENRVSILTSFKLNKPKEKVEL</sequence>
<dbReference type="GO" id="GO:0009306">
    <property type="term" value="P:protein secretion"/>
    <property type="evidence" value="ECO:0007669"/>
    <property type="project" value="InterPro"/>
</dbReference>
<accession>A0A7I8WB83</accession>
<evidence type="ECO:0000313" key="5">
    <source>
        <dbReference type="EMBL" id="CAD5125393.1"/>
    </source>
</evidence>
<dbReference type="Gene3D" id="3.40.30.10">
    <property type="entry name" value="Glutaredoxin"/>
    <property type="match status" value="1"/>
</dbReference>
<comment type="caution">
    <text evidence="5">The sequence shown here is derived from an EMBL/GenBank/DDBJ whole genome shotgun (WGS) entry which is preliminary data.</text>
</comment>
<dbReference type="FunFam" id="1.20.1150.12:FF:000001">
    <property type="entry name" value="Endoplasmic reticulum resident protein 29"/>
    <property type="match status" value="1"/>
</dbReference>
<dbReference type="InterPro" id="IPR036356">
    <property type="entry name" value="ERp29_C_sf"/>
</dbReference>
<dbReference type="PANTHER" id="PTHR12211:SF0">
    <property type="entry name" value="ENDOPLASMIC RETICULUM RESIDENT PROTEIN 29"/>
    <property type="match status" value="1"/>
</dbReference>
<name>A0A7I8WB83_9ANNE</name>
<feature type="chain" id="PRO_5029780567" evidence="2">
    <location>
        <begin position="19"/>
        <end position="245"/>
    </location>
</feature>
<dbReference type="Pfam" id="PF07912">
    <property type="entry name" value="ERp29_N"/>
    <property type="match status" value="1"/>
</dbReference>
<dbReference type="InterPro" id="IPR011679">
    <property type="entry name" value="ERp29_C"/>
</dbReference>
<dbReference type="InterPro" id="IPR036249">
    <property type="entry name" value="Thioredoxin-like_sf"/>
</dbReference>
<dbReference type="EMBL" id="CAJFCJ010000026">
    <property type="protein sequence ID" value="CAD5125393.1"/>
    <property type="molecule type" value="Genomic_DNA"/>
</dbReference>
<dbReference type="GO" id="GO:0005788">
    <property type="term" value="C:endoplasmic reticulum lumen"/>
    <property type="evidence" value="ECO:0007669"/>
    <property type="project" value="InterPro"/>
</dbReference>
<protein>
    <submittedName>
        <fullName evidence="5">DgyrCDS13628</fullName>
    </submittedName>
</protein>